<feature type="chain" id="PRO_5047438550" description="GerMN domain-containing protein" evidence="1">
    <location>
        <begin position="17"/>
        <end position="170"/>
    </location>
</feature>
<feature type="signal peptide" evidence="1">
    <location>
        <begin position="1"/>
        <end position="16"/>
    </location>
</feature>
<evidence type="ECO:0000313" key="3">
    <source>
        <dbReference type="Proteomes" id="UP001500016"/>
    </source>
</evidence>
<dbReference type="Proteomes" id="UP001500016">
    <property type="component" value="Unassembled WGS sequence"/>
</dbReference>
<sequence length="170" mass="17387">MLLAALLVLPLAPVTACGIGDTSPGAAGPPAGGLPEADRRPASAVHLYFYSATGLERVSRSYAGPDRPQAAMDRLAQGPDAAERARGLISFLPDGPTPQVATGEGTGTGERGAVEVTVVSGEHTSRTAVRQIVCTAAAAVGSAQDRRPEDVEVRVRRLADGTLTTEVCAE</sequence>
<keyword evidence="3" id="KW-1185">Reference proteome</keyword>
<evidence type="ECO:0008006" key="4">
    <source>
        <dbReference type="Google" id="ProtNLM"/>
    </source>
</evidence>
<dbReference type="EMBL" id="BAAAPE010000028">
    <property type="protein sequence ID" value="GAA2103321.1"/>
    <property type="molecule type" value="Genomic_DNA"/>
</dbReference>
<evidence type="ECO:0000256" key="1">
    <source>
        <dbReference type="SAM" id="SignalP"/>
    </source>
</evidence>
<keyword evidence="1" id="KW-0732">Signal</keyword>
<comment type="caution">
    <text evidence="2">The sequence shown here is derived from an EMBL/GenBank/DDBJ whole genome shotgun (WGS) entry which is preliminary data.</text>
</comment>
<name>A0ABP5IRS0_9ACTN</name>
<reference evidence="3" key="1">
    <citation type="journal article" date="2019" name="Int. J. Syst. Evol. Microbiol.">
        <title>The Global Catalogue of Microorganisms (GCM) 10K type strain sequencing project: providing services to taxonomists for standard genome sequencing and annotation.</title>
        <authorList>
            <consortium name="The Broad Institute Genomics Platform"/>
            <consortium name="The Broad Institute Genome Sequencing Center for Infectious Disease"/>
            <person name="Wu L."/>
            <person name="Ma J."/>
        </authorList>
    </citation>
    <scope>NUCLEOTIDE SEQUENCE [LARGE SCALE GENOMIC DNA]</scope>
    <source>
        <strain evidence="3">JCM 15478</strain>
    </source>
</reference>
<proteinExistence type="predicted"/>
<evidence type="ECO:0000313" key="2">
    <source>
        <dbReference type="EMBL" id="GAA2103321.1"/>
    </source>
</evidence>
<organism evidence="2 3">
    <name type="scientific">Streptomyces albiaxialis</name>
    <dbReference type="NCBI Taxonomy" id="329523"/>
    <lineage>
        <taxon>Bacteria</taxon>
        <taxon>Bacillati</taxon>
        <taxon>Actinomycetota</taxon>
        <taxon>Actinomycetes</taxon>
        <taxon>Kitasatosporales</taxon>
        <taxon>Streptomycetaceae</taxon>
        <taxon>Streptomyces</taxon>
    </lineage>
</organism>
<gene>
    <name evidence="2" type="ORF">GCM10009801_78200</name>
</gene>
<protein>
    <recommendedName>
        <fullName evidence="4">GerMN domain-containing protein</fullName>
    </recommendedName>
</protein>
<accession>A0ABP5IRS0</accession>